<accession>A0A8S1RBZ1</accession>
<feature type="domain" description="Serine hydrolase" evidence="1">
    <location>
        <begin position="126"/>
        <end position="216"/>
    </location>
</feature>
<dbReference type="Proteomes" id="UP000692954">
    <property type="component" value="Unassembled WGS sequence"/>
</dbReference>
<gene>
    <name evidence="2" type="ORF">PSON_ATCC_30995.1.T1590057</name>
</gene>
<evidence type="ECO:0000259" key="1">
    <source>
        <dbReference type="Pfam" id="PF03959"/>
    </source>
</evidence>
<dbReference type="Pfam" id="PF03959">
    <property type="entry name" value="FSH1"/>
    <property type="match status" value="1"/>
</dbReference>
<dbReference type="EMBL" id="CAJJDN010000159">
    <property type="protein sequence ID" value="CAD8125458.1"/>
    <property type="molecule type" value="Genomic_DNA"/>
</dbReference>
<dbReference type="PANTHER" id="PTHR12277">
    <property type="entry name" value="ALPHA/BETA HYDROLASE DOMAIN-CONTAINING PROTEIN"/>
    <property type="match status" value="1"/>
</dbReference>
<dbReference type="AlphaFoldDB" id="A0A8S1RBZ1"/>
<evidence type="ECO:0000313" key="2">
    <source>
        <dbReference type="EMBL" id="CAD8125458.1"/>
    </source>
</evidence>
<proteinExistence type="predicted"/>
<name>A0A8S1RBZ1_9CILI</name>
<keyword evidence="3" id="KW-1185">Reference proteome</keyword>
<dbReference type="PANTHER" id="PTHR12277:SF197">
    <property type="entry name" value="CHROMOSOME UNDETERMINED SCAFFOLD_38, WHOLE GENOME SHOTGUN SEQUENCE"/>
    <property type="match status" value="1"/>
</dbReference>
<evidence type="ECO:0000313" key="3">
    <source>
        <dbReference type="Proteomes" id="UP000692954"/>
    </source>
</evidence>
<dbReference type="InterPro" id="IPR005645">
    <property type="entry name" value="FSH-like_dom"/>
</dbReference>
<reference evidence="2" key="1">
    <citation type="submission" date="2021-01" db="EMBL/GenBank/DDBJ databases">
        <authorList>
            <consortium name="Genoscope - CEA"/>
            <person name="William W."/>
        </authorList>
    </citation>
    <scope>NUCLEOTIDE SEQUENCE</scope>
</reference>
<dbReference type="OrthoDB" id="10249433at2759"/>
<sequence>MLNCFRSNQGIQNNVLNAVISSNKDSGVPQNRQVPVLLVKHDNFLDDNNNKYIMFFHSNSEDIYNCYEYLYPIIPTFNVNLILVEYPSYGIYQNQSASADIISEDAIAVYQYFIDKRRIKQDNIILMGRSMGCGPACLLASKFNPAALITISAYTSLKEVAQSFIGSVLAKLIDQKFDNLKIISDVTCPMLVIHGQKDLFITCDHSKKLISQTKSKIKQYHLSLNMTHNDFSIQDDIIQPIKNLIDKINFISIPSPKQSNLLPKILLRQQNSKKSTNLIL</sequence>
<comment type="caution">
    <text evidence="2">The sequence shown here is derived from an EMBL/GenBank/DDBJ whole genome shotgun (WGS) entry which is preliminary data.</text>
</comment>
<protein>
    <recommendedName>
        <fullName evidence="1">Serine hydrolase domain-containing protein</fullName>
    </recommendedName>
</protein>
<organism evidence="2 3">
    <name type="scientific">Paramecium sonneborni</name>
    <dbReference type="NCBI Taxonomy" id="65129"/>
    <lineage>
        <taxon>Eukaryota</taxon>
        <taxon>Sar</taxon>
        <taxon>Alveolata</taxon>
        <taxon>Ciliophora</taxon>
        <taxon>Intramacronucleata</taxon>
        <taxon>Oligohymenophorea</taxon>
        <taxon>Peniculida</taxon>
        <taxon>Parameciidae</taxon>
        <taxon>Paramecium</taxon>
    </lineage>
</organism>